<feature type="transmembrane region" description="Helical" evidence="1">
    <location>
        <begin position="201"/>
        <end position="225"/>
    </location>
</feature>
<keyword evidence="1" id="KW-0472">Membrane</keyword>
<proteinExistence type="predicted"/>
<feature type="transmembrane region" description="Helical" evidence="1">
    <location>
        <begin position="240"/>
        <end position="258"/>
    </location>
</feature>
<name>A0A6L9ST20_9BIFI</name>
<dbReference type="RefSeq" id="WP_163196944.1">
    <property type="nucleotide sequence ID" value="NZ_WHZV01000004.1"/>
</dbReference>
<organism evidence="2 3">
    <name type="scientific">Bifidobacterium platyrrhinorum</name>
    <dbReference type="NCBI Taxonomy" id="2661628"/>
    <lineage>
        <taxon>Bacteria</taxon>
        <taxon>Bacillati</taxon>
        <taxon>Actinomycetota</taxon>
        <taxon>Actinomycetes</taxon>
        <taxon>Bifidobacteriales</taxon>
        <taxon>Bifidobacteriaceae</taxon>
        <taxon>Bifidobacterium</taxon>
    </lineage>
</organism>
<dbReference type="EMBL" id="WHZV01000004">
    <property type="protein sequence ID" value="NEG55225.1"/>
    <property type="molecule type" value="Genomic_DNA"/>
</dbReference>
<sequence>MNDIEMERQRKQAVGGRRRKGLSVFRLKTIAAVFMALSVASTTVMPLLFGAPTADNMTALTAAVVCEAASWCAVPIYAWLLFDGWRHTHDVRRYALRLCAVAALAEPAYDRLTTGRWLDLRVQNPVWGLLVALIVLVVLDRLRAGCAGAMWRAAAAAVVVAGVLWDLLLHVGVRQRVMPVGVLTLMFVLVFRFLSPRENTMMFTAGLLGAVMCITPAVGVAILHYRNGELGYRGRDGRAWAKWVFAALYPLMLWAGCLL</sequence>
<dbReference type="AlphaFoldDB" id="A0A6L9ST20"/>
<dbReference type="Proteomes" id="UP000483293">
    <property type="component" value="Unassembled WGS sequence"/>
</dbReference>
<feature type="transmembrane region" description="Helical" evidence="1">
    <location>
        <begin position="57"/>
        <end position="82"/>
    </location>
</feature>
<feature type="transmembrane region" description="Helical" evidence="1">
    <location>
        <begin position="177"/>
        <end position="194"/>
    </location>
</feature>
<evidence type="ECO:0000256" key="1">
    <source>
        <dbReference type="SAM" id="Phobius"/>
    </source>
</evidence>
<dbReference type="InterPro" id="IPR008875">
    <property type="entry name" value="TraX"/>
</dbReference>
<keyword evidence="1" id="KW-1133">Transmembrane helix</keyword>
<protein>
    <submittedName>
        <fullName evidence="2">ABC transporter permease</fullName>
    </submittedName>
</protein>
<feature type="transmembrane region" description="Helical" evidence="1">
    <location>
        <begin position="94"/>
        <end position="110"/>
    </location>
</feature>
<dbReference type="Pfam" id="PF05857">
    <property type="entry name" value="TraX"/>
    <property type="match status" value="1"/>
</dbReference>
<reference evidence="2 3" key="1">
    <citation type="submission" date="2019-10" db="EMBL/GenBank/DDBJ databases">
        <title>Bifidobacterium from non-human primates.</title>
        <authorList>
            <person name="Modesto M."/>
        </authorList>
    </citation>
    <scope>NUCLEOTIDE SEQUENCE [LARGE SCALE GENOMIC DNA]</scope>
    <source>
        <strain evidence="2 3">SMA15</strain>
    </source>
</reference>
<accession>A0A6L9ST20</accession>
<gene>
    <name evidence="2" type="ORF">GFD21_05475</name>
</gene>
<evidence type="ECO:0000313" key="3">
    <source>
        <dbReference type="Proteomes" id="UP000483293"/>
    </source>
</evidence>
<feature type="transmembrane region" description="Helical" evidence="1">
    <location>
        <begin position="151"/>
        <end position="171"/>
    </location>
</feature>
<keyword evidence="3" id="KW-1185">Reference proteome</keyword>
<evidence type="ECO:0000313" key="2">
    <source>
        <dbReference type="EMBL" id="NEG55225.1"/>
    </source>
</evidence>
<keyword evidence="1" id="KW-0812">Transmembrane</keyword>
<feature type="transmembrane region" description="Helical" evidence="1">
    <location>
        <begin position="27"/>
        <end position="51"/>
    </location>
</feature>
<comment type="caution">
    <text evidence="2">The sequence shown here is derived from an EMBL/GenBank/DDBJ whole genome shotgun (WGS) entry which is preliminary data.</text>
</comment>
<feature type="transmembrane region" description="Helical" evidence="1">
    <location>
        <begin position="122"/>
        <end position="139"/>
    </location>
</feature>